<reference evidence="1 2" key="1">
    <citation type="submission" date="2019-01" db="EMBL/GenBank/DDBJ databases">
        <title>Sequencing of cultivated peanut Arachis hypogaea provides insights into genome evolution and oil improvement.</title>
        <authorList>
            <person name="Chen X."/>
        </authorList>
    </citation>
    <scope>NUCLEOTIDE SEQUENCE [LARGE SCALE GENOMIC DNA]</scope>
    <source>
        <strain evidence="2">cv. Fuhuasheng</strain>
        <tissue evidence="1">Leaves</tissue>
    </source>
</reference>
<sequence length="194" mass="22531">MYEREFLALKKAMANGGSTSVASWRRGWRTIDDVFSVDSGSTGFPRGRLRREEHPKCKCRTYAVISRFRTAENLNRLFFSCPHFKEKQGYCDFLYGLMKFLDDVVKSSRLAFLETCVGEEFSANLNYRLEERVKQLEEMLINRNEDSSKLKKDSCSYPGPMIRFRSKRKVQSKGLSLAIHRPSPHEVGPYHDLL</sequence>
<protein>
    <recommendedName>
        <fullName evidence="3">Zinc finger GRF-type domain-containing protein</fullName>
    </recommendedName>
</protein>
<proteinExistence type="predicted"/>
<keyword evidence="2" id="KW-1185">Reference proteome</keyword>
<gene>
    <name evidence="1" type="ORF">Ahy_B01g052622</name>
</gene>
<evidence type="ECO:0000313" key="2">
    <source>
        <dbReference type="Proteomes" id="UP000289738"/>
    </source>
</evidence>
<dbReference type="AlphaFoldDB" id="A0A445APY2"/>
<dbReference type="EMBL" id="SDMP01000011">
    <property type="protein sequence ID" value="RYR28486.1"/>
    <property type="molecule type" value="Genomic_DNA"/>
</dbReference>
<dbReference type="Proteomes" id="UP000289738">
    <property type="component" value="Chromosome B01"/>
</dbReference>
<organism evidence="1 2">
    <name type="scientific">Arachis hypogaea</name>
    <name type="common">Peanut</name>
    <dbReference type="NCBI Taxonomy" id="3818"/>
    <lineage>
        <taxon>Eukaryota</taxon>
        <taxon>Viridiplantae</taxon>
        <taxon>Streptophyta</taxon>
        <taxon>Embryophyta</taxon>
        <taxon>Tracheophyta</taxon>
        <taxon>Spermatophyta</taxon>
        <taxon>Magnoliopsida</taxon>
        <taxon>eudicotyledons</taxon>
        <taxon>Gunneridae</taxon>
        <taxon>Pentapetalae</taxon>
        <taxon>rosids</taxon>
        <taxon>fabids</taxon>
        <taxon>Fabales</taxon>
        <taxon>Fabaceae</taxon>
        <taxon>Papilionoideae</taxon>
        <taxon>50 kb inversion clade</taxon>
        <taxon>dalbergioids sensu lato</taxon>
        <taxon>Dalbergieae</taxon>
        <taxon>Pterocarpus clade</taxon>
        <taxon>Arachis</taxon>
    </lineage>
</organism>
<name>A0A445APY2_ARAHY</name>
<comment type="caution">
    <text evidence="1">The sequence shown here is derived from an EMBL/GenBank/DDBJ whole genome shotgun (WGS) entry which is preliminary data.</text>
</comment>
<evidence type="ECO:0000313" key="1">
    <source>
        <dbReference type="EMBL" id="RYR28486.1"/>
    </source>
</evidence>
<accession>A0A445APY2</accession>
<evidence type="ECO:0008006" key="3">
    <source>
        <dbReference type="Google" id="ProtNLM"/>
    </source>
</evidence>